<accession>A0A284RZF0</accession>
<keyword evidence="1" id="KW-0472">Membrane</keyword>
<evidence type="ECO:0000256" key="1">
    <source>
        <dbReference type="SAM" id="Phobius"/>
    </source>
</evidence>
<dbReference type="EMBL" id="FUEG01000022">
    <property type="protein sequence ID" value="SJL14144.1"/>
    <property type="molecule type" value="Genomic_DNA"/>
</dbReference>
<reference evidence="3" key="1">
    <citation type="journal article" date="2017" name="Nat. Ecol. Evol.">
        <title>Genome expansion and lineage-specific genetic innovations in the forest pathogenic fungi Armillaria.</title>
        <authorList>
            <person name="Sipos G."/>
            <person name="Prasanna A.N."/>
            <person name="Walter M.C."/>
            <person name="O'Connor E."/>
            <person name="Balint B."/>
            <person name="Krizsan K."/>
            <person name="Kiss B."/>
            <person name="Hess J."/>
            <person name="Varga T."/>
            <person name="Slot J."/>
            <person name="Riley R."/>
            <person name="Boka B."/>
            <person name="Rigling D."/>
            <person name="Barry K."/>
            <person name="Lee J."/>
            <person name="Mihaltcheva S."/>
            <person name="LaButti K."/>
            <person name="Lipzen A."/>
            <person name="Waldron R."/>
            <person name="Moloney N.M."/>
            <person name="Sperisen C."/>
            <person name="Kredics L."/>
            <person name="Vagvoelgyi C."/>
            <person name="Patrignani A."/>
            <person name="Fitzpatrick D."/>
            <person name="Nagy I."/>
            <person name="Doyle S."/>
            <person name="Anderson J.B."/>
            <person name="Grigoriev I.V."/>
            <person name="Gueldener U."/>
            <person name="Muensterkoetter M."/>
            <person name="Nagy L.G."/>
        </authorList>
    </citation>
    <scope>NUCLEOTIDE SEQUENCE [LARGE SCALE GENOMIC DNA]</scope>
    <source>
        <strain evidence="3">C18/9</strain>
    </source>
</reference>
<dbReference type="Proteomes" id="UP000219338">
    <property type="component" value="Unassembled WGS sequence"/>
</dbReference>
<protein>
    <submittedName>
        <fullName evidence="2">Uncharacterized protein</fullName>
    </submittedName>
</protein>
<organism evidence="2 3">
    <name type="scientific">Armillaria ostoyae</name>
    <name type="common">Armillaria root rot fungus</name>
    <dbReference type="NCBI Taxonomy" id="47428"/>
    <lineage>
        <taxon>Eukaryota</taxon>
        <taxon>Fungi</taxon>
        <taxon>Dikarya</taxon>
        <taxon>Basidiomycota</taxon>
        <taxon>Agaricomycotina</taxon>
        <taxon>Agaricomycetes</taxon>
        <taxon>Agaricomycetidae</taxon>
        <taxon>Agaricales</taxon>
        <taxon>Marasmiineae</taxon>
        <taxon>Physalacriaceae</taxon>
        <taxon>Armillaria</taxon>
    </lineage>
</organism>
<feature type="transmembrane region" description="Helical" evidence="1">
    <location>
        <begin position="76"/>
        <end position="97"/>
    </location>
</feature>
<evidence type="ECO:0000313" key="2">
    <source>
        <dbReference type="EMBL" id="SJL14144.1"/>
    </source>
</evidence>
<keyword evidence="1" id="KW-1133">Transmembrane helix</keyword>
<sequence>MDSVHHREAQYITLDADCIIGCTEEHLDTTSQLGVTSRNLFDTTRDEDTTRYTDILVNEMKVAPPHSQRPLRLSPMLIGVFFTACSSGYLHCLWLSLQVVSVLAVQGYA</sequence>
<dbReference type="AlphaFoldDB" id="A0A284RZF0"/>
<keyword evidence="3" id="KW-1185">Reference proteome</keyword>
<gene>
    <name evidence="2" type="ORF">ARMOST_17599</name>
</gene>
<proteinExistence type="predicted"/>
<keyword evidence="1" id="KW-0812">Transmembrane</keyword>
<evidence type="ECO:0000313" key="3">
    <source>
        <dbReference type="Proteomes" id="UP000219338"/>
    </source>
</evidence>
<name>A0A284RZF0_ARMOS</name>